<accession>A0ABU8W4N6</accession>
<evidence type="ECO:0008006" key="5">
    <source>
        <dbReference type="Google" id="ProtNLM"/>
    </source>
</evidence>
<dbReference type="PROSITE" id="PS51257">
    <property type="entry name" value="PROKAR_LIPOPROTEIN"/>
    <property type="match status" value="1"/>
</dbReference>
<feature type="compositionally biased region" description="Low complexity" evidence="1">
    <location>
        <begin position="52"/>
        <end position="89"/>
    </location>
</feature>
<evidence type="ECO:0000256" key="2">
    <source>
        <dbReference type="SAM" id="SignalP"/>
    </source>
</evidence>
<dbReference type="EMBL" id="JBBKZV010000012">
    <property type="protein sequence ID" value="MEJ8824196.1"/>
    <property type="molecule type" value="Genomic_DNA"/>
</dbReference>
<feature type="signal peptide" evidence="2">
    <location>
        <begin position="1"/>
        <end position="20"/>
    </location>
</feature>
<comment type="caution">
    <text evidence="3">The sequence shown here is derived from an EMBL/GenBank/DDBJ whole genome shotgun (WGS) entry which is preliminary data.</text>
</comment>
<proteinExistence type="predicted"/>
<feature type="region of interest" description="Disordered" evidence="1">
    <location>
        <begin position="18"/>
        <end position="99"/>
    </location>
</feature>
<feature type="compositionally biased region" description="Pro residues" evidence="1">
    <location>
        <begin position="21"/>
        <end position="51"/>
    </location>
</feature>
<dbReference type="Proteomes" id="UP001363010">
    <property type="component" value="Unassembled WGS sequence"/>
</dbReference>
<dbReference type="RefSeq" id="WP_340365231.1">
    <property type="nucleotide sequence ID" value="NZ_JBBKZV010000012.1"/>
</dbReference>
<gene>
    <name evidence="3" type="ORF">WKW80_19525</name>
</gene>
<feature type="chain" id="PRO_5047417403" description="SH3 domain-containing protein" evidence="2">
    <location>
        <begin position="21"/>
        <end position="139"/>
    </location>
</feature>
<sequence>MNVRHLMVCLLACAALQGCTTPPPPPPAPPPPPPAPQSAPAPTPADIPPTPAAASAATPAATSEPTPAATPDGAAPAPAQVPMAQAQAQGEPVVDLRSVCDGRAEGDRLQTRGPGGESLVGVCVRGANGWLRFSPNGRR</sequence>
<protein>
    <recommendedName>
        <fullName evidence="5">SH3 domain-containing protein</fullName>
    </recommendedName>
</protein>
<evidence type="ECO:0000256" key="1">
    <source>
        <dbReference type="SAM" id="MobiDB-lite"/>
    </source>
</evidence>
<evidence type="ECO:0000313" key="4">
    <source>
        <dbReference type="Proteomes" id="UP001363010"/>
    </source>
</evidence>
<reference evidence="3 4" key="1">
    <citation type="submission" date="2024-03" db="EMBL/GenBank/DDBJ databases">
        <title>Novel species of the genus Variovorax.</title>
        <authorList>
            <person name="Liu Q."/>
            <person name="Xin Y.-H."/>
        </authorList>
    </citation>
    <scope>NUCLEOTIDE SEQUENCE [LARGE SCALE GENOMIC DNA]</scope>
    <source>
        <strain evidence="3 4">KACC 18501</strain>
    </source>
</reference>
<evidence type="ECO:0000313" key="3">
    <source>
        <dbReference type="EMBL" id="MEJ8824196.1"/>
    </source>
</evidence>
<name>A0ABU8W4N6_9BURK</name>
<keyword evidence="4" id="KW-1185">Reference proteome</keyword>
<keyword evidence="2" id="KW-0732">Signal</keyword>
<organism evidence="3 4">
    <name type="scientific">Variovorax humicola</name>
    <dbReference type="NCBI Taxonomy" id="1769758"/>
    <lineage>
        <taxon>Bacteria</taxon>
        <taxon>Pseudomonadati</taxon>
        <taxon>Pseudomonadota</taxon>
        <taxon>Betaproteobacteria</taxon>
        <taxon>Burkholderiales</taxon>
        <taxon>Comamonadaceae</taxon>
        <taxon>Variovorax</taxon>
    </lineage>
</organism>